<sequence>MENRTERRIDMRSASFPARLWGHFKTITLHKLRVTRLCFKMGLIKQGLLHDLSKYSPIEFWSGVRYFQGYRSPIDAEKEAKGYSEGWLHHKGHNKHHWEYWIDRNKQCAGLFCVEMPKRYVAEMVCDRIAACQTYQKEKYTDASAIEYFQRGSDRQFMHPETAALLQTYLEWVRDDGIDAAFKKIKQDWRRTKSN</sequence>
<dbReference type="Proteomes" id="UP000433575">
    <property type="component" value="Unassembled WGS sequence"/>
</dbReference>
<dbReference type="Pfam" id="PF18907">
    <property type="entry name" value="DUF5662"/>
    <property type="match status" value="1"/>
</dbReference>
<evidence type="ECO:0000313" key="2">
    <source>
        <dbReference type="EMBL" id="MSC33175.1"/>
    </source>
</evidence>
<dbReference type="Proteomes" id="UP000480929">
    <property type="component" value="Unassembled WGS sequence"/>
</dbReference>
<dbReference type="EMBL" id="WKPI01000012">
    <property type="protein sequence ID" value="MSC33175.1"/>
    <property type="molecule type" value="Genomic_DNA"/>
</dbReference>
<organism evidence="1 3">
    <name type="scientific">Holdemania massiliensis</name>
    <dbReference type="NCBI Taxonomy" id="1468449"/>
    <lineage>
        <taxon>Bacteria</taxon>
        <taxon>Bacillati</taxon>
        <taxon>Bacillota</taxon>
        <taxon>Erysipelotrichia</taxon>
        <taxon>Erysipelotrichales</taxon>
        <taxon>Erysipelotrichaceae</taxon>
        <taxon>Holdemania</taxon>
    </lineage>
</organism>
<gene>
    <name evidence="2" type="ORF">GKD88_08575</name>
    <name evidence="1" type="ORF">GKE08_09170</name>
</gene>
<evidence type="ECO:0000313" key="3">
    <source>
        <dbReference type="Proteomes" id="UP000433575"/>
    </source>
</evidence>
<accession>A0A6N7S6I1</accession>
<proteinExistence type="predicted"/>
<name>A0A6N7S6I1_9FIRM</name>
<dbReference type="EMBL" id="WKPJ01000011">
    <property type="protein sequence ID" value="MSA89497.1"/>
    <property type="molecule type" value="Genomic_DNA"/>
</dbReference>
<keyword evidence="4" id="KW-1185">Reference proteome</keyword>
<dbReference type="AlphaFoldDB" id="A0A6N7S6I1"/>
<protein>
    <submittedName>
        <fullName evidence="1">Catalase</fullName>
    </submittedName>
</protein>
<dbReference type="InterPro" id="IPR043721">
    <property type="entry name" value="DUF5662"/>
</dbReference>
<reference evidence="3 4" key="1">
    <citation type="journal article" date="2019" name="Nat. Med.">
        <title>A library of human gut bacterial isolates paired with longitudinal multiomics data enables mechanistic microbiome research.</title>
        <authorList>
            <person name="Poyet M."/>
            <person name="Groussin M."/>
            <person name="Gibbons S.M."/>
            <person name="Avila-Pacheco J."/>
            <person name="Jiang X."/>
            <person name="Kearney S.M."/>
            <person name="Perrotta A.R."/>
            <person name="Berdy B."/>
            <person name="Zhao S."/>
            <person name="Lieberman T.D."/>
            <person name="Swanson P.K."/>
            <person name="Smith M."/>
            <person name="Roesemann S."/>
            <person name="Alexander J.E."/>
            <person name="Rich S.A."/>
            <person name="Livny J."/>
            <person name="Vlamakis H."/>
            <person name="Clish C."/>
            <person name="Bullock K."/>
            <person name="Deik A."/>
            <person name="Scott J."/>
            <person name="Pierce K.A."/>
            <person name="Xavier R.J."/>
            <person name="Alm E.J."/>
        </authorList>
    </citation>
    <scope>NUCLEOTIDE SEQUENCE [LARGE SCALE GENOMIC DNA]</scope>
    <source>
        <strain evidence="1 3">BIOML-A4</strain>
        <strain evidence="2 4">BIOML-A5</strain>
    </source>
</reference>
<evidence type="ECO:0000313" key="4">
    <source>
        <dbReference type="Proteomes" id="UP000480929"/>
    </source>
</evidence>
<evidence type="ECO:0000313" key="1">
    <source>
        <dbReference type="EMBL" id="MSA89497.1"/>
    </source>
</evidence>
<comment type="caution">
    <text evidence="1">The sequence shown here is derived from an EMBL/GenBank/DDBJ whole genome shotgun (WGS) entry which is preliminary data.</text>
</comment>
<dbReference type="OrthoDB" id="9784470at2"/>